<name>A0ABU6WZM1_9FABA</name>
<protein>
    <submittedName>
        <fullName evidence="1">Uncharacterized protein</fullName>
    </submittedName>
</protein>
<sequence length="111" mass="12439">AWTSTPMRGSSFWPCKLSYSFSTPILEVPGACMMILASHAYAWVSTPMRGSCGATHERLQHGSCVAACCQDSFHAYAWVFYAYAWMMEAWLCRSHASVWSCVSFLVHHAYA</sequence>
<comment type="caution">
    <text evidence="1">The sequence shown here is derived from an EMBL/GenBank/DDBJ whole genome shotgun (WGS) entry which is preliminary data.</text>
</comment>
<feature type="non-terminal residue" evidence="1">
    <location>
        <position position="1"/>
    </location>
</feature>
<proteinExistence type="predicted"/>
<evidence type="ECO:0000313" key="2">
    <source>
        <dbReference type="Proteomes" id="UP001341840"/>
    </source>
</evidence>
<evidence type="ECO:0000313" key="1">
    <source>
        <dbReference type="EMBL" id="MED6190941.1"/>
    </source>
</evidence>
<organism evidence="1 2">
    <name type="scientific">Stylosanthes scabra</name>
    <dbReference type="NCBI Taxonomy" id="79078"/>
    <lineage>
        <taxon>Eukaryota</taxon>
        <taxon>Viridiplantae</taxon>
        <taxon>Streptophyta</taxon>
        <taxon>Embryophyta</taxon>
        <taxon>Tracheophyta</taxon>
        <taxon>Spermatophyta</taxon>
        <taxon>Magnoliopsida</taxon>
        <taxon>eudicotyledons</taxon>
        <taxon>Gunneridae</taxon>
        <taxon>Pentapetalae</taxon>
        <taxon>rosids</taxon>
        <taxon>fabids</taxon>
        <taxon>Fabales</taxon>
        <taxon>Fabaceae</taxon>
        <taxon>Papilionoideae</taxon>
        <taxon>50 kb inversion clade</taxon>
        <taxon>dalbergioids sensu lato</taxon>
        <taxon>Dalbergieae</taxon>
        <taxon>Pterocarpus clade</taxon>
        <taxon>Stylosanthes</taxon>
    </lineage>
</organism>
<dbReference type="Proteomes" id="UP001341840">
    <property type="component" value="Unassembled WGS sequence"/>
</dbReference>
<keyword evidence="2" id="KW-1185">Reference proteome</keyword>
<reference evidence="1 2" key="1">
    <citation type="journal article" date="2023" name="Plants (Basel)">
        <title>Bridging the Gap: Combining Genomics and Transcriptomics Approaches to Understand Stylosanthes scabra, an Orphan Legume from the Brazilian Caatinga.</title>
        <authorList>
            <person name="Ferreira-Neto J.R.C."/>
            <person name="da Silva M.D."/>
            <person name="Binneck E."/>
            <person name="de Melo N.F."/>
            <person name="da Silva R.H."/>
            <person name="de Melo A.L.T.M."/>
            <person name="Pandolfi V."/>
            <person name="Bustamante F.O."/>
            <person name="Brasileiro-Vidal A.C."/>
            <person name="Benko-Iseppon A.M."/>
        </authorList>
    </citation>
    <scope>NUCLEOTIDE SEQUENCE [LARGE SCALE GENOMIC DNA]</scope>
    <source>
        <tissue evidence="1">Leaves</tissue>
    </source>
</reference>
<gene>
    <name evidence="1" type="ORF">PIB30_111006</name>
</gene>
<accession>A0ABU6WZM1</accession>
<dbReference type="EMBL" id="JASCZI010187929">
    <property type="protein sequence ID" value="MED6190941.1"/>
    <property type="molecule type" value="Genomic_DNA"/>
</dbReference>